<dbReference type="GO" id="GO:0008833">
    <property type="term" value="F:deoxyribonuclease IV (phage-T4-induced) activity"/>
    <property type="evidence" value="ECO:0007669"/>
    <property type="project" value="UniProtKB-UniRule"/>
</dbReference>
<dbReference type="RefSeq" id="WP_010496033.1">
    <property type="nucleotide sequence ID" value="NZ_JQBK01000009.1"/>
</dbReference>
<dbReference type="Proteomes" id="UP000190935">
    <property type="component" value="Chromosome I"/>
</dbReference>
<dbReference type="GO" id="GO:0008081">
    <property type="term" value="F:phosphoric diester hydrolase activity"/>
    <property type="evidence" value="ECO:0007669"/>
    <property type="project" value="TreeGrafter"/>
</dbReference>
<feature type="binding site" evidence="7">
    <location>
        <position position="181"/>
    </location>
    <ligand>
        <name>Zn(2+)</name>
        <dbReference type="ChEBI" id="CHEBI:29105"/>
        <label>3</label>
    </ligand>
</feature>
<keyword evidence="3 7" id="KW-0227">DNA damage</keyword>
<dbReference type="KEGG" id="laca:LAC1533_1168"/>
<dbReference type="InterPro" id="IPR018246">
    <property type="entry name" value="AP_endonuc_F2_Zn_BS"/>
</dbReference>
<dbReference type="GO" id="GO:0006284">
    <property type="term" value="P:base-excision repair"/>
    <property type="evidence" value="ECO:0007669"/>
    <property type="project" value="TreeGrafter"/>
</dbReference>
<dbReference type="PROSITE" id="PS00729">
    <property type="entry name" value="AP_NUCLEASE_F2_1"/>
    <property type="match status" value="1"/>
</dbReference>
<comment type="catalytic activity">
    <reaction evidence="7">
        <text>Endonucleolytic cleavage to 5'-phosphooligonucleotide end-products.</text>
        <dbReference type="EC" id="3.1.21.2"/>
    </reaction>
</comment>
<evidence type="ECO:0000256" key="6">
    <source>
        <dbReference type="ARBA" id="ARBA00023204"/>
    </source>
</evidence>
<proteinExistence type="inferred from homology"/>
<gene>
    <name evidence="7" type="primary">nfo</name>
    <name evidence="9" type="ORF">K8V00_10505</name>
    <name evidence="10" type="ORF">LAC1533_1168</name>
</gene>
<comment type="cofactor">
    <cofactor evidence="7">
        <name>Zn(2+)</name>
        <dbReference type="ChEBI" id="CHEBI:29105"/>
    </cofactor>
    <text evidence="7">Binds 3 Zn(2+) ions.</text>
</comment>
<dbReference type="PANTHER" id="PTHR21445:SF0">
    <property type="entry name" value="APURINIC-APYRIMIDINIC ENDONUCLEASE"/>
    <property type="match status" value="1"/>
</dbReference>
<evidence type="ECO:0000256" key="7">
    <source>
        <dbReference type="HAMAP-Rule" id="MF_00152"/>
    </source>
</evidence>
<keyword evidence="7" id="KW-0540">Nuclease</keyword>
<evidence type="ECO:0000259" key="8">
    <source>
        <dbReference type="Pfam" id="PF01261"/>
    </source>
</evidence>
<dbReference type="OrthoDB" id="9805666at2"/>
<dbReference type="AlphaFoldDB" id="A0A1K1KP34"/>
<dbReference type="HAMAP" id="MF_00152">
    <property type="entry name" value="Nfo"/>
    <property type="match status" value="1"/>
</dbReference>
<sequence>MLLGCHVSMRGQEMLLGSAKQAVNYGANTFMIYTGAPQNTKRKDIDEMNIPLAHRYMQEHRLTSIVVHAPYIINLGNTTKPAKFDFAVQFLRGEIKRASALGAKQITLHPGSHVGAGTDQAIKSIAKGLDEALLLDDDVQIALETMAGKGTEVGRSFEEIAQIIDLSQMSEHLSVTLDTCHANDAGYDIERDFDGVLNEFDHVIGLDKLKVVHVNDSKNEQGTHKDRHENIGCGKIGFTALNNVVHHPQLTDIPKILETPFVGPDKKHKYAPYGYEIKMFKKQEFEPELKDMIYQTQGIV</sequence>
<dbReference type="PROSITE" id="PS51432">
    <property type="entry name" value="AP_NUCLEASE_F2_4"/>
    <property type="match status" value="1"/>
</dbReference>
<dbReference type="PANTHER" id="PTHR21445">
    <property type="entry name" value="ENDONUCLEASE IV ENDODEOXYRIBONUCLEASE IV"/>
    <property type="match status" value="1"/>
</dbReference>
<dbReference type="EC" id="3.1.21.2" evidence="7"/>
<feature type="binding site" evidence="7">
    <location>
        <position position="228"/>
    </location>
    <ligand>
        <name>Zn(2+)</name>
        <dbReference type="ChEBI" id="CHEBI:29105"/>
        <label>3</label>
    </ligand>
</feature>
<feature type="binding site" evidence="7">
    <location>
        <position position="213"/>
    </location>
    <ligand>
        <name>Zn(2+)</name>
        <dbReference type="ChEBI" id="CHEBI:29105"/>
        <label>2</label>
    </ligand>
</feature>
<evidence type="ECO:0000313" key="10">
    <source>
        <dbReference type="EMBL" id="SFV40588.1"/>
    </source>
</evidence>
<feature type="binding site" evidence="7">
    <location>
        <position position="178"/>
    </location>
    <ligand>
        <name>Zn(2+)</name>
        <dbReference type="ChEBI" id="CHEBI:29105"/>
        <label>2</label>
    </ligand>
</feature>
<dbReference type="SMART" id="SM00518">
    <property type="entry name" value="AP2Ec"/>
    <property type="match status" value="1"/>
</dbReference>
<dbReference type="PROSITE" id="PS00730">
    <property type="entry name" value="AP_NUCLEASE_F2_2"/>
    <property type="match status" value="1"/>
</dbReference>
<dbReference type="EMBL" id="LT630287">
    <property type="protein sequence ID" value="SFV40588.1"/>
    <property type="molecule type" value="Genomic_DNA"/>
</dbReference>
<keyword evidence="7 10" id="KW-0255">Endonuclease</keyword>
<dbReference type="FunFam" id="3.20.20.150:FF:000001">
    <property type="entry name" value="Probable endonuclease 4"/>
    <property type="match status" value="1"/>
</dbReference>
<feature type="binding site" evidence="7">
    <location>
        <position position="226"/>
    </location>
    <ligand>
        <name>Zn(2+)</name>
        <dbReference type="ChEBI" id="CHEBI:29105"/>
        <label>3</label>
    </ligand>
</feature>
<keyword evidence="4 7" id="KW-0378">Hydrolase</keyword>
<dbReference type="Gene3D" id="3.20.20.150">
    <property type="entry name" value="Divalent-metal-dependent TIM barrel enzymes"/>
    <property type="match status" value="1"/>
</dbReference>
<evidence type="ECO:0000256" key="2">
    <source>
        <dbReference type="ARBA" id="ARBA00022723"/>
    </source>
</evidence>
<dbReference type="InterPro" id="IPR036237">
    <property type="entry name" value="Xyl_isomerase-like_sf"/>
</dbReference>
<keyword evidence="6 7" id="KW-0234">DNA repair</keyword>
<dbReference type="SUPFAM" id="SSF51658">
    <property type="entry name" value="Xylose isomerase-like"/>
    <property type="match status" value="1"/>
</dbReference>
<keyword evidence="2 7" id="KW-0479">Metal-binding</keyword>
<dbReference type="NCBIfam" id="NF002196">
    <property type="entry name" value="PRK01060.1-1"/>
    <property type="match status" value="1"/>
</dbReference>
<feature type="domain" description="Xylose isomerase-like TIM barrel" evidence="8">
    <location>
        <begin position="20"/>
        <end position="268"/>
    </location>
</feature>
<evidence type="ECO:0000313" key="9">
    <source>
        <dbReference type="EMBL" id="HJE98038.1"/>
    </source>
</evidence>
<dbReference type="NCBIfam" id="TIGR00587">
    <property type="entry name" value="nfo"/>
    <property type="match status" value="1"/>
</dbReference>
<dbReference type="Proteomes" id="UP000707535">
    <property type="component" value="Unassembled WGS sequence"/>
</dbReference>
<feature type="binding site" evidence="7">
    <location>
        <position position="68"/>
    </location>
    <ligand>
        <name>Zn(2+)</name>
        <dbReference type="ChEBI" id="CHEBI:29105"/>
        <label>1</label>
    </ligand>
</feature>
<evidence type="ECO:0000256" key="4">
    <source>
        <dbReference type="ARBA" id="ARBA00022801"/>
    </source>
</evidence>
<dbReference type="PROSITE" id="PS00731">
    <property type="entry name" value="AP_NUCLEASE_F2_3"/>
    <property type="match status" value="1"/>
</dbReference>
<dbReference type="InterPro" id="IPR001719">
    <property type="entry name" value="AP_endonuc_2"/>
</dbReference>
<accession>A0A1K1KP34</accession>
<organism evidence="10 11">
    <name type="scientific">Ligilactobacillus acidipiscis</name>
    <dbReference type="NCBI Taxonomy" id="89059"/>
    <lineage>
        <taxon>Bacteria</taxon>
        <taxon>Bacillati</taxon>
        <taxon>Bacillota</taxon>
        <taxon>Bacilli</taxon>
        <taxon>Lactobacillales</taxon>
        <taxon>Lactobacillaceae</taxon>
        <taxon>Ligilactobacillus</taxon>
    </lineage>
</organism>
<evidence type="ECO:0000313" key="11">
    <source>
        <dbReference type="Proteomes" id="UP000190935"/>
    </source>
</evidence>
<evidence type="ECO:0000256" key="5">
    <source>
        <dbReference type="ARBA" id="ARBA00022833"/>
    </source>
</evidence>
<keyword evidence="5 7" id="KW-0862">Zinc</keyword>
<dbReference type="GO" id="GO:0003677">
    <property type="term" value="F:DNA binding"/>
    <property type="evidence" value="ECO:0007669"/>
    <property type="project" value="InterPro"/>
</dbReference>
<feature type="binding site" evidence="7">
    <location>
        <position position="258"/>
    </location>
    <ligand>
        <name>Zn(2+)</name>
        <dbReference type="ChEBI" id="CHEBI:29105"/>
        <label>2</label>
    </ligand>
</feature>
<name>A0A1K1KP34_9LACO</name>
<dbReference type="EMBL" id="DYXG01000101">
    <property type="protein sequence ID" value="HJE98038.1"/>
    <property type="molecule type" value="Genomic_DNA"/>
</dbReference>
<reference evidence="11" key="1">
    <citation type="submission" date="2016-11" db="EMBL/GenBank/DDBJ databases">
        <authorList>
            <person name="Papadimitriou K."/>
        </authorList>
    </citation>
    <scope>NUCLEOTIDE SEQUENCE [LARGE SCALE GENOMIC DNA]</scope>
    <source>
        <strain evidence="11">ACA-DC 1533</strain>
    </source>
</reference>
<evidence type="ECO:0000256" key="1">
    <source>
        <dbReference type="ARBA" id="ARBA00005340"/>
    </source>
</evidence>
<comment type="similarity">
    <text evidence="1 7">Belongs to the AP endonuclease 2 family.</text>
</comment>
<protein>
    <recommendedName>
        <fullName evidence="7">Probable endonuclease 4</fullName>
        <ecNumber evidence="7">3.1.21.2</ecNumber>
    </recommendedName>
    <alternativeName>
        <fullName evidence="7">Endodeoxyribonuclease IV</fullName>
    </alternativeName>
    <alternativeName>
        <fullName evidence="7">Endonuclease IV</fullName>
    </alternativeName>
</protein>
<reference evidence="10" key="2">
    <citation type="submission" date="2016-11" db="EMBL/GenBank/DDBJ databases">
        <authorList>
            <person name="Jaros S."/>
            <person name="Januszkiewicz K."/>
            <person name="Wedrychowicz H."/>
        </authorList>
    </citation>
    <scope>NUCLEOTIDE SEQUENCE [LARGE SCALE GENOMIC DNA]</scope>
    <source>
        <strain evidence="10">ACA-DC 1533</strain>
    </source>
</reference>
<dbReference type="InterPro" id="IPR013022">
    <property type="entry name" value="Xyl_isomerase-like_TIM-brl"/>
</dbReference>
<comment type="function">
    <text evidence="7">Endonuclease IV plays a role in DNA repair. It cleaves phosphodiester bonds at apurinic or apyrimidinic (AP) sites, generating a 3'-hydroxyl group and a 5'-terminal sugar phosphate.</text>
</comment>
<dbReference type="CDD" id="cd00019">
    <property type="entry name" value="AP2Ec"/>
    <property type="match status" value="1"/>
</dbReference>
<feature type="binding site" evidence="7">
    <location>
        <position position="144"/>
    </location>
    <ligand>
        <name>Zn(2+)</name>
        <dbReference type="ChEBI" id="CHEBI:29105"/>
        <label>1</label>
    </ligand>
</feature>
<dbReference type="GO" id="GO:0003906">
    <property type="term" value="F:DNA-(apurinic or apyrimidinic site) endonuclease activity"/>
    <property type="evidence" value="ECO:0007669"/>
    <property type="project" value="TreeGrafter"/>
</dbReference>
<dbReference type="GO" id="GO:0008270">
    <property type="term" value="F:zinc ion binding"/>
    <property type="evidence" value="ECO:0007669"/>
    <property type="project" value="UniProtKB-UniRule"/>
</dbReference>
<feature type="binding site" evidence="7">
    <location>
        <position position="144"/>
    </location>
    <ligand>
        <name>Zn(2+)</name>
        <dbReference type="ChEBI" id="CHEBI:29105"/>
        <label>2</label>
    </ligand>
</feature>
<dbReference type="Pfam" id="PF01261">
    <property type="entry name" value="AP_endonuc_2"/>
    <property type="match status" value="1"/>
</dbReference>
<dbReference type="GeneID" id="95349268"/>
<reference evidence="9" key="4">
    <citation type="submission" date="2021-09" db="EMBL/GenBank/DDBJ databases">
        <authorList>
            <person name="Gilroy R."/>
        </authorList>
    </citation>
    <scope>NUCLEOTIDE SEQUENCE</scope>
    <source>
        <strain evidence="9">CHK174-6876</strain>
    </source>
</reference>
<reference evidence="9" key="3">
    <citation type="journal article" date="2021" name="PeerJ">
        <title>Extensive microbial diversity within the chicken gut microbiome revealed by metagenomics and culture.</title>
        <authorList>
            <person name="Gilroy R."/>
            <person name="Ravi A."/>
            <person name="Getino M."/>
            <person name="Pursley I."/>
            <person name="Horton D.L."/>
            <person name="Alikhan N.F."/>
            <person name="Baker D."/>
            <person name="Gharbi K."/>
            <person name="Hall N."/>
            <person name="Watson M."/>
            <person name="Adriaenssens E.M."/>
            <person name="Foster-Nyarko E."/>
            <person name="Jarju S."/>
            <person name="Secka A."/>
            <person name="Antonio M."/>
            <person name="Oren A."/>
            <person name="Chaudhuri R.R."/>
            <person name="La Ragione R."/>
            <person name="Hildebrand F."/>
            <person name="Pallen M.J."/>
        </authorList>
    </citation>
    <scope>NUCLEOTIDE SEQUENCE</scope>
    <source>
        <strain evidence="9">CHK174-6876</strain>
    </source>
</reference>
<evidence type="ECO:0000256" key="3">
    <source>
        <dbReference type="ARBA" id="ARBA00022763"/>
    </source>
</evidence>
<feature type="binding site" evidence="7">
    <location>
        <position position="109"/>
    </location>
    <ligand>
        <name>Zn(2+)</name>
        <dbReference type="ChEBI" id="CHEBI:29105"/>
        <label>1</label>
    </ligand>
</feature>